<feature type="domain" description="Amidase" evidence="2">
    <location>
        <begin position="50"/>
        <end position="487"/>
    </location>
</feature>
<dbReference type="Gene3D" id="3.90.1300.10">
    <property type="entry name" value="Amidase signature (AS) domain"/>
    <property type="match status" value="1"/>
</dbReference>
<name>A0A0S2KFY0_9GAMM</name>
<organism evidence="3 4">
    <name type="scientific">Pseudohongiella spirulinae</name>
    <dbReference type="NCBI Taxonomy" id="1249552"/>
    <lineage>
        <taxon>Bacteria</taxon>
        <taxon>Pseudomonadati</taxon>
        <taxon>Pseudomonadota</taxon>
        <taxon>Gammaproteobacteria</taxon>
        <taxon>Pseudomonadales</taxon>
        <taxon>Pseudohongiellaceae</taxon>
        <taxon>Pseudohongiella</taxon>
    </lineage>
</organism>
<evidence type="ECO:0000313" key="4">
    <source>
        <dbReference type="Proteomes" id="UP000065641"/>
    </source>
</evidence>
<evidence type="ECO:0000313" key="3">
    <source>
        <dbReference type="EMBL" id="ALO47224.1"/>
    </source>
</evidence>
<dbReference type="SUPFAM" id="SSF75304">
    <property type="entry name" value="Amidase signature (AS) enzymes"/>
    <property type="match status" value="1"/>
</dbReference>
<dbReference type="PATRIC" id="fig|1249552.3.peg.2609"/>
<dbReference type="EMBL" id="CP013189">
    <property type="protein sequence ID" value="ALO47224.1"/>
    <property type="molecule type" value="Genomic_DNA"/>
</dbReference>
<feature type="chain" id="PRO_5006601612" evidence="1">
    <location>
        <begin position="25"/>
        <end position="515"/>
    </location>
</feature>
<dbReference type="STRING" id="1249552.PS2015_2592"/>
<dbReference type="Pfam" id="PF01425">
    <property type="entry name" value="Amidase"/>
    <property type="match status" value="1"/>
</dbReference>
<accession>A0A0S2KFY0</accession>
<keyword evidence="1" id="KW-0732">Signal</keyword>
<dbReference type="InterPro" id="IPR036928">
    <property type="entry name" value="AS_sf"/>
</dbReference>
<gene>
    <name evidence="3" type="ORF">PS2015_2592</name>
</gene>
<evidence type="ECO:0000256" key="1">
    <source>
        <dbReference type="SAM" id="SignalP"/>
    </source>
</evidence>
<feature type="signal peptide" evidence="1">
    <location>
        <begin position="1"/>
        <end position="24"/>
    </location>
</feature>
<dbReference type="AlphaFoldDB" id="A0A0S2KFY0"/>
<reference evidence="3 4" key="1">
    <citation type="submission" date="2015-11" db="EMBL/GenBank/DDBJ databases">
        <authorList>
            <person name="Zhang Y."/>
            <person name="Guo Z."/>
        </authorList>
    </citation>
    <scope>NUCLEOTIDE SEQUENCE [LARGE SCALE GENOMIC DNA]</scope>
    <source>
        <strain evidence="3 4">KCTC 32221</strain>
    </source>
</reference>
<dbReference type="OrthoDB" id="9811471at2"/>
<sequence precursor="true">MSKHWIATLVAGLILGLNTTAGQANDEWLELSVPDIMAMFDSGQLSSETLTRFYLQRISEIDQQSGINAITTINPDALDDARQADEQRRTGGTSGALHGIPVLIKDNVDVAGLATTAGSLALKNNIAQTDAFLVQQLRAAGAIILAKTNMAEWAFSPNVTVSSAAGITRNPYNLQHTPAGSSGGTGAGVSANFAVAGIGTDTGNSIRGPSSHNGLVGIRSTMGLVSRMGIVPLYLRNDIAGPMARTVTDAAIMLQAIADIDDTDPASVHRPDVLPTDYVNALDADSLRGARIGVMGYYRRQGSIDAEILGLFDQAVEDMRSLGAIIIEDFSIPDFELLIQNNWCNTFEIDVNHYLSTQTQAFATHSLTEVIESGLYLPGIADSLQGMQAGAQSSADCPDLFNHARNNTFRAAVLDAMRTYSVDAIVYPTWSFPPRRIGDNSSPAGDNSQHIAPHTGLPAITVPMGFAGPGLPAGISLIGHLFSEAKLIGFAYSYEQATQHRRTPVLPDSKAAQSD</sequence>
<protein>
    <submittedName>
        <fullName evidence="3">Amidase</fullName>
    </submittedName>
</protein>
<dbReference type="PANTHER" id="PTHR42678">
    <property type="entry name" value="AMIDASE"/>
    <property type="match status" value="1"/>
</dbReference>
<evidence type="ECO:0000259" key="2">
    <source>
        <dbReference type="Pfam" id="PF01425"/>
    </source>
</evidence>
<dbReference type="RefSeq" id="WP_058022634.1">
    <property type="nucleotide sequence ID" value="NZ_CP013189.1"/>
</dbReference>
<dbReference type="PANTHER" id="PTHR42678:SF34">
    <property type="entry name" value="OS04G0183300 PROTEIN"/>
    <property type="match status" value="1"/>
</dbReference>
<keyword evidence="4" id="KW-1185">Reference proteome</keyword>
<dbReference type="KEGG" id="pspi:PS2015_2592"/>
<proteinExistence type="predicted"/>
<dbReference type="InterPro" id="IPR023631">
    <property type="entry name" value="Amidase_dom"/>
</dbReference>
<dbReference type="Proteomes" id="UP000065641">
    <property type="component" value="Chromosome"/>
</dbReference>